<dbReference type="AlphaFoldDB" id="A0A6S7LVE1"/>
<accession>A0A6S7LVE1</accession>
<dbReference type="PANTHER" id="PTHR33244">
    <property type="entry name" value="INTEGRASE CATALYTIC DOMAIN-CONTAINING PROTEIN-RELATED"/>
    <property type="match status" value="1"/>
</dbReference>
<evidence type="ECO:0000313" key="1">
    <source>
        <dbReference type="EMBL" id="CAB4046152.1"/>
    </source>
</evidence>
<dbReference type="PANTHER" id="PTHR33244:SF3">
    <property type="entry name" value="PEPTIDASE A2 DOMAIN-CONTAINING PROTEIN"/>
    <property type="match status" value="1"/>
</dbReference>
<dbReference type="EMBL" id="CACRXK020046495">
    <property type="protein sequence ID" value="CAB4046152.1"/>
    <property type="molecule type" value="Genomic_DNA"/>
</dbReference>
<keyword evidence="2" id="KW-1185">Reference proteome</keyword>
<dbReference type="Proteomes" id="UP001152795">
    <property type="component" value="Unassembled WGS sequence"/>
</dbReference>
<sequence length="130" mass="15379">MVFGRRQRGVLPIIDTRKTPNLKEKIEKRDIRRREKLERTNETLKSLKKFKPGDAVIIQDPLTHRWKSKGIVKSVRNQGRSYNVETEHGRMILRNRRYLKSCPQTSAPHQIENEMPPIAKDPTPRRSPRF</sequence>
<name>A0A6S7LVE1_PARCT</name>
<reference evidence="1" key="1">
    <citation type="submission" date="2020-04" db="EMBL/GenBank/DDBJ databases">
        <authorList>
            <person name="Alioto T."/>
            <person name="Alioto T."/>
            <person name="Gomez Garrido J."/>
        </authorList>
    </citation>
    <scope>NUCLEOTIDE SEQUENCE</scope>
    <source>
        <strain evidence="1">A484AB</strain>
    </source>
</reference>
<organism evidence="1 2">
    <name type="scientific">Paramuricea clavata</name>
    <name type="common">Red gorgonian</name>
    <name type="synonym">Violescent sea-whip</name>
    <dbReference type="NCBI Taxonomy" id="317549"/>
    <lineage>
        <taxon>Eukaryota</taxon>
        <taxon>Metazoa</taxon>
        <taxon>Cnidaria</taxon>
        <taxon>Anthozoa</taxon>
        <taxon>Octocorallia</taxon>
        <taxon>Malacalcyonacea</taxon>
        <taxon>Plexauridae</taxon>
        <taxon>Paramuricea</taxon>
    </lineage>
</organism>
<comment type="caution">
    <text evidence="1">The sequence shown here is derived from an EMBL/GenBank/DDBJ whole genome shotgun (WGS) entry which is preliminary data.</text>
</comment>
<protein>
    <submittedName>
        <fullName evidence="1">Uncharacterized protein</fullName>
    </submittedName>
</protein>
<gene>
    <name evidence="1" type="ORF">PACLA_8A011510</name>
</gene>
<proteinExistence type="predicted"/>
<evidence type="ECO:0000313" key="2">
    <source>
        <dbReference type="Proteomes" id="UP001152795"/>
    </source>
</evidence>